<feature type="region of interest" description="Disordered" evidence="4">
    <location>
        <begin position="86"/>
        <end position="107"/>
    </location>
</feature>
<dbReference type="CDD" id="cd06257">
    <property type="entry name" value="DnaJ"/>
    <property type="match status" value="1"/>
</dbReference>
<sequence>MTKNYYHILGISPNASASEIKAAYKRLALKYHPDRNPLNDRAEDQFKLVNEAYQTLSDPRRKTSYDLKRQYEKNYNQAQAYSNPRYHHTRQPAGFQERHYRQRPKKHSHFSKKDRLIALGIITLVVVLLATIKLTWDSFAGQRAYQQGIQAETQKHWAEAEAAFSTVLEYDADQADVRLKRARMRMEKLQDAQGAVADYSVLLDRGSNPNPQLWQERANAFLQLKKYPQALHDLNKSVKLGATTTSVYFDRGVARLHLEEDLGMAVKDLSQFLEKPSEDRRLADAWLYRGFAYFKLNKLEQASKDVAQAIELDSLNARAHYVQAQVFKAQKNVPGAYQSFKKAADLGFSEAALEADRLQ</sequence>
<accession>A0ABP8FPV6</accession>
<reference evidence="8" key="1">
    <citation type="journal article" date="2019" name="Int. J. Syst. Evol. Microbiol.">
        <title>The Global Catalogue of Microorganisms (GCM) 10K type strain sequencing project: providing services to taxonomists for standard genome sequencing and annotation.</title>
        <authorList>
            <consortium name="The Broad Institute Genomics Platform"/>
            <consortium name="The Broad Institute Genome Sequencing Center for Infectious Disease"/>
            <person name="Wu L."/>
            <person name="Ma J."/>
        </authorList>
    </citation>
    <scope>NUCLEOTIDE SEQUENCE [LARGE SCALE GENOMIC DNA]</scope>
    <source>
        <strain evidence="8">JCM 17917</strain>
    </source>
</reference>
<feature type="transmembrane region" description="Helical" evidence="5">
    <location>
        <begin position="116"/>
        <end position="136"/>
    </location>
</feature>
<feature type="repeat" description="TPR" evidence="3">
    <location>
        <begin position="283"/>
        <end position="316"/>
    </location>
</feature>
<evidence type="ECO:0000256" key="5">
    <source>
        <dbReference type="SAM" id="Phobius"/>
    </source>
</evidence>
<dbReference type="Pfam" id="PF13432">
    <property type="entry name" value="TPR_16"/>
    <property type="match status" value="2"/>
</dbReference>
<dbReference type="PANTHER" id="PTHR45188:SF2">
    <property type="entry name" value="DNAJ HOMOLOG SUBFAMILY C MEMBER 7"/>
    <property type="match status" value="1"/>
</dbReference>
<protein>
    <recommendedName>
        <fullName evidence="6">J domain-containing protein</fullName>
    </recommendedName>
</protein>
<dbReference type="InterPro" id="IPR036869">
    <property type="entry name" value="J_dom_sf"/>
</dbReference>
<dbReference type="Pfam" id="PF00226">
    <property type="entry name" value="DnaJ"/>
    <property type="match status" value="1"/>
</dbReference>
<dbReference type="RefSeq" id="WP_345166656.1">
    <property type="nucleotide sequence ID" value="NZ_BAABGX010000002.1"/>
</dbReference>
<organism evidence="7 8">
    <name type="scientific">Nibribacter koreensis</name>
    <dbReference type="NCBI Taxonomy" id="1084519"/>
    <lineage>
        <taxon>Bacteria</taxon>
        <taxon>Pseudomonadati</taxon>
        <taxon>Bacteroidota</taxon>
        <taxon>Cytophagia</taxon>
        <taxon>Cytophagales</taxon>
        <taxon>Hymenobacteraceae</taxon>
        <taxon>Nibribacter</taxon>
    </lineage>
</organism>
<keyword evidence="5" id="KW-0472">Membrane</keyword>
<dbReference type="SMART" id="SM00028">
    <property type="entry name" value="TPR"/>
    <property type="match status" value="4"/>
</dbReference>
<dbReference type="Gene3D" id="1.10.287.110">
    <property type="entry name" value="DnaJ domain"/>
    <property type="match status" value="1"/>
</dbReference>
<evidence type="ECO:0000259" key="6">
    <source>
        <dbReference type="PROSITE" id="PS50076"/>
    </source>
</evidence>
<dbReference type="PROSITE" id="PS50076">
    <property type="entry name" value="DNAJ_2"/>
    <property type="match status" value="1"/>
</dbReference>
<dbReference type="InterPro" id="IPR019734">
    <property type="entry name" value="TPR_rpt"/>
</dbReference>
<keyword evidence="1" id="KW-0677">Repeat</keyword>
<evidence type="ECO:0000256" key="3">
    <source>
        <dbReference type="PROSITE-ProRule" id="PRU00339"/>
    </source>
</evidence>
<dbReference type="InterPro" id="IPR011990">
    <property type="entry name" value="TPR-like_helical_dom_sf"/>
</dbReference>
<dbReference type="Gene3D" id="1.25.40.10">
    <property type="entry name" value="Tetratricopeptide repeat domain"/>
    <property type="match status" value="2"/>
</dbReference>
<dbReference type="PRINTS" id="PR00625">
    <property type="entry name" value="JDOMAIN"/>
</dbReference>
<dbReference type="InterPro" id="IPR001623">
    <property type="entry name" value="DnaJ_domain"/>
</dbReference>
<gene>
    <name evidence="7" type="ORF">GCM10023183_25210</name>
</gene>
<evidence type="ECO:0000313" key="7">
    <source>
        <dbReference type="EMBL" id="GAA4308537.1"/>
    </source>
</evidence>
<dbReference type="SUPFAM" id="SSF48452">
    <property type="entry name" value="TPR-like"/>
    <property type="match status" value="2"/>
</dbReference>
<dbReference type="PROSITE" id="PS50005">
    <property type="entry name" value="TPR"/>
    <property type="match status" value="1"/>
</dbReference>
<keyword evidence="5" id="KW-0812">Transmembrane</keyword>
<dbReference type="SUPFAM" id="SSF46565">
    <property type="entry name" value="Chaperone J-domain"/>
    <property type="match status" value="1"/>
</dbReference>
<dbReference type="EMBL" id="BAABGX010000002">
    <property type="protein sequence ID" value="GAA4308537.1"/>
    <property type="molecule type" value="Genomic_DNA"/>
</dbReference>
<dbReference type="InterPro" id="IPR018253">
    <property type="entry name" value="DnaJ_domain_CS"/>
</dbReference>
<evidence type="ECO:0000313" key="8">
    <source>
        <dbReference type="Proteomes" id="UP001501844"/>
    </source>
</evidence>
<comment type="caution">
    <text evidence="7">The sequence shown here is derived from an EMBL/GenBank/DDBJ whole genome shotgun (WGS) entry which is preliminary data.</text>
</comment>
<dbReference type="Proteomes" id="UP001501844">
    <property type="component" value="Unassembled WGS sequence"/>
</dbReference>
<evidence type="ECO:0000256" key="1">
    <source>
        <dbReference type="ARBA" id="ARBA00022737"/>
    </source>
</evidence>
<keyword evidence="8" id="KW-1185">Reference proteome</keyword>
<keyword evidence="2 3" id="KW-0802">TPR repeat</keyword>
<dbReference type="PROSITE" id="PS00636">
    <property type="entry name" value="DNAJ_1"/>
    <property type="match status" value="1"/>
</dbReference>
<proteinExistence type="predicted"/>
<keyword evidence="5" id="KW-1133">Transmembrane helix</keyword>
<evidence type="ECO:0000256" key="2">
    <source>
        <dbReference type="ARBA" id="ARBA00022803"/>
    </source>
</evidence>
<name>A0ABP8FPV6_9BACT</name>
<dbReference type="SMART" id="SM00271">
    <property type="entry name" value="DnaJ"/>
    <property type="match status" value="1"/>
</dbReference>
<evidence type="ECO:0000256" key="4">
    <source>
        <dbReference type="SAM" id="MobiDB-lite"/>
    </source>
</evidence>
<dbReference type="PANTHER" id="PTHR45188">
    <property type="entry name" value="DNAJ PROTEIN P58IPK HOMOLOG"/>
    <property type="match status" value="1"/>
</dbReference>
<feature type="domain" description="J" evidence="6">
    <location>
        <begin position="4"/>
        <end position="69"/>
    </location>
</feature>